<dbReference type="AlphaFoldDB" id="A0AAW0IA12"/>
<dbReference type="Proteomes" id="UP001488838">
    <property type="component" value="Unassembled WGS sequence"/>
</dbReference>
<sequence>MFRLRPRPAPPGRPLQLVVQPRPGPRPSADARLACSPPPLRAAHGPGGWRPPVTPGPTLPPYPLGNCLQGDGARPCHRHRTYEKLSSQQKWDEVH</sequence>
<feature type="compositionally biased region" description="Pro residues" evidence="1">
    <location>
        <begin position="52"/>
        <end position="63"/>
    </location>
</feature>
<evidence type="ECO:0000313" key="2">
    <source>
        <dbReference type="EMBL" id="KAK7811089.1"/>
    </source>
</evidence>
<comment type="caution">
    <text evidence="2">The sequence shown here is derived from an EMBL/GenBank/DDBJ whole genome shotgun (WGS) entry which is preliminary data.</text>
</comment>
<proteinExistence type="predicted"/>
<organism evidence="2 3">
    <name type="scientific">Myodes glareolus</name>
    <name type="common">Bank vole</name>
    <name type="synonym">Clethrionomys glareolus</name>
    <dbReference type="NCBI Taxonomy" id="447135"/>
    <lineage>
        <taxon>Eukaryota</taxon>
        <taxon>Metazoa</taxon>
        <taxon>Chordata</taxon>
        <taxon>Craniata</taxon>
        <taxon>Vertebrata</taxon>
        <taxon>Euteleostomi</taxon>
        <taxon>Mammalia</taxon>
        <taxon>Eutheria</taxon>
        <taxon>Euarchontoglires</taxon>
        <taxon>Glires</taxon>
        <taxon>Rodentia</taxon>
        <taxon>Myomorpha</taxon>
        <taxon>Muroidea</taxon>
        <taxon>Cricetidae</taxon>
        <taxon>Arvicolinae</taxon>
        <taxon>Myodes</taxon>
    </lineage>
</organism>
<evidence type="ECO:0000256" key="1">
    <source>
        <dbReference type="SAM" id="MobiDB-lite"/>
    </source>
</evidence>
<dbReference type="EMBL" id="JBBHLL010000181">
    <property type="protein sequence ID" value="KAK7811089.1"/>
    <property type="molecule type" value="Genomic_DNA"/>
</dbReference>
<feature type="region of interest" description="Disordered" evidence="1">
    <location>
        <begin position="1"/>
        <end position="75"/>
    </location>
</feature>
<evidence type="ECO:0000313" key="3">
    <source>
        <dbReference type="Proteomes" id="UP001488838"/>
    </source>
</evidence>
<keyword evidence="3" id="KW-1185">Reference proteome</keyword>
<accession>A0AAW0IA12</accession>
<protein>
    <submittedName>
        <fullName evidence="2">Uncharacterized protein</fullName>
    </submittedName>
</protein>
<name>A0AAW0IA12_MYOGA</name>
<gene>
    <name evidence="2" type="ORF">U0070_016029</name>
</gene>
<reference evidence="2 3" key="1">
    <citation type="journal article" date="2023" name="bioRxiv">
        <title>Conserved and derived expression patterns and positive selection on dental genes reveal complex evolutionary context of ever-growing rodent molars.</title>
        <authorList>
            <person name="Calamari Z.T."/>
            <person name="Song A."/>
            <person name="Cohen E."/>
            <person name="Akter M."/>
            <person name="Roy R.D."/>
            <person name="Hallikas O."/>
            <person name="Christensen M.M."/>
            <person name="Li P."/>
            <person name="Marangoni P."/>
            <person name="Jernvall J."/>
            <person name="Klein O.D."/>
        </authorList>
    </citation>
    <scope>NUCLEOTIDE SEQUENCE [LARGE SCALE GENOMIC DNA]</scope>
    <source>
        <strain evidence="2">V071</strain>
    </source>
</reference>